<organism evidence="4 5">
    <name type="scientific">Roseiconus lacunae</name>
    <dbReference type="NCBI Taxonomy" id="2605694"/>
    <lineage>
        <taxon>Bacteria</taxon>
        <taxon>Pseudomonadati</taxon>
        <taxon>Planctomycetota</taxon>
        <taxon>Planctomycetia</taxon>
        <taxon>Pirellulales</taxon>
        <taxon>Pirellulaceae</taxon>
        <taxon>Roseiconus</taxon>
    </lineage>
</organism>
<reference evidence="4 5" key="1">
    <citation type="submission" date="2023-06" db="EMBL/GenBank/DDBJ databases">
        <title>Roseiconus lacunae JC819 isolated from Gulf of Mannar region, Tamil Nadu.</title>
        <authorList>
            <person name="Pk S."/>
            <person name="Ch S."/>
            <person name="Ch V.R."/>
        </authorList>
    </citation>
    <scope>NUCLEOTIDE SEQUENCE [LARGE SCALE GENOMIC DNA]</scope>
    <source>
        <strain evidence="4 5">JC819</strain>
    </source>
</reference>
<gene>
    <name evidence="4" type="ORF">QTN89_15790</name>
</gene>
<comment type="caution">
    <text evidence="4">The sequence shown here is derived from an EMBL/GenBank/DDBJ whole genome shotgun (WGS) entry which is preliminary data.</text>
</comment>
<accession>A0ABT7PKS6</accession>
<feature type="signal peptide" evidence="3">
    <location>
        <begin position="1"/>
        <end position="23"/>
    </location>
</feature>
<keyword evidence="2" id="KW-0472">Membrane</keyword>
<keyword evidence="2" id="KW-0812">Transmembrane</keyword>
<evidence type="ECO:0000313" key="4">
    <source>
        <dbReference type="EMBL" id="MDM4016909.1"/>
    </source>
</evidence>
<sequence length="247" mass="26800">MRQLFPAMTAVAVVALVASVGYAEVVQADKAEETLAITETSSTPTEDTETPGAGNEVKANLDEEKETARKSGVNDSQDESDGKHSISSPLSVAPMTHVTYPDDWPQWADAEPSLSGSVHTWPVSTGGCKSIEQCEEKLVALLRANVALYIKESTGWISDGSFLSDQWIDDELIVRRYVGKIVKGDEELHEIAVELEFDSEVRAKIKRAMNNDQLEDRLRASSGLFVIALIGLCCSGGLLGVISRRFA</sequence>
<dbReference type="EMBL" id="JASZZN010000011">
    <property type="protein sequence ID" value="MDM4016909.1"/>
    <property type="molecule type" value="Genomic_DNA"/>
</dbReference>
<protein>
    <recommendedName>
        <fullName evidence="6">Transmembrane protein</fullName>
    </recommendedName>
</protein>
<evidence type="ECO:0000313" key="5">
    <source>
        <dbReference type="Proteomes" id="UP001239462"/>
    </source>
</evidence>
<dbReference type="RefSeq" id="WP_289164487.1">
    <property type="nucleotide sequence ID" value="NZ_JASZZN010000011.1"/>
</dbReference>
<feature type="transmembrane region" description="Helical" evidence="2">
    <location>
        <begin position="223"/>
        <end position="242"/>
    </location>
</feature>
<keyword evidence="2" id="KW-1133">Transmembrane helix</keyword>
<evidence type="ECO:0008006" key="6">
    <source>
        <dbReference type="Google" id="ProtNLM"/>
    </source>
</evidence>
<feature type="chain" id="PRO_5045054738" description="Transmembrane protein" evidence="3">
    <location>
        <begin position="24"/>
        <end position="247"/>
    </location>
</feature>
<evidence type="ECO:0000256" key="2">
    <source>
        <dbReference type="SAM" id="Phobius"/>
    </source>
</evidence>
<evidence type="ECO:0000256" key="1">
    <source>
        <dbReference type="SAM" id="MobiDB-lite"/>
    </source>
</evidence>
<feature type="region of interest" description="Disordered" evidence="1">
    <location>
        <begin position="36"/>
        <end position="90"/>
    </location>
</feature>
<feature type="compositionally biased region" description="Basic and acidic residues" evidence="1">
    <location>
        <begin position="59"/>
        <end position="69"/>
    </location>
</feature>
<evidence type="ECO:0000256" key="3">
    <source>
        <dbReference type="SAM" id="SignalP"/>
    </source>
</evidence>
<proteinExistence type="predicted"/>
<keyword evidence="3" id="KW-0732">Signal</keyword>
<dbReference type="Proteomes" id="UP001239462">
    <property type="component" value="Unassembled WGS sequence"/>
</dbReference>
<keyword evidence="5" id="KW-1185">Reference proteome</keyword>
<name>A0ABT7PKS6_9BACT</name>